<feature type="domain" description="NADP-dependent oxidoreductase" evidence="1">
    <location>
        <begin position="23"/>
        <end position="120"/>
    </location>
</feature>
<dbReference type="Proteomes" id="UP000288216">
    <property type="component" value="Unassembled WGS sequence"/>
</dbReference>
<dbReference type="Gene3D" id="3.20.20.100">
    <property type="entry name" value="NADP-dependent oxidoreductase domain"/>
    <property type="match status" value="1"/>
</dbReference>
<dbReference type="PANTHER" id="PTHR11732">
    <property type="entry name" value="ALDO/KETO REDUCTASE"/>
    <property type="match status" value="1"/>
</dbReference>
<keyword evidence="3" id="KW-1185">Reference proteome</keyword>
<gene>
    <name evidence="2" type="ORF">scyTo_0019600</name>
</gene>
<dbReference type="OMA" id="DMRRIFR"/>
<dbReference type="InterPro" id="IPR036812">
    <property type="entry name" value="NAD(P)_OxRdtase_dom_sf"/>
</dbReference>
<reference evidence="2 3" key="1">
    <citation type="journal article" date="2018" name="Nat. Ecol. Evol.">
        <title>Shark genomes provide insights into elasmobranch evolution and the origin of vertebrates.</title>
        <authorList>
            <person name="Hara Y"/>
            <person name="Yamaguchi K"/>
            <person name="Onimaru K"/>
            <person name="Kadota M"/>
            <person name="Koyanagi M"/>
            <person name="Keeley SD"/>
            <person name="Tatsumi K"/>
            <person name="Tanaka K"/>
            <person name="Motone F"/>
            <person name="Kageyama Y"/>
            <person name="Nozu R"/>
            <person name="Adachi N"/>
            <person name="Nishimura O"/>
            <person name="Nakagawa R"/>
            <person name="Tanegashima C"/>
            <person name="Kiyatake I"/>
            <person name="Matsumoto R"/>
            <person name="Murakumo K"/>
            <person name="Nishida K"/>
            <person name="Terakita A"/>
            <person name="Kuratani S"/>
            <person name="Sato K"/>
            <person name="Hyodo S Kuraku.S."/>
        </authorList>
    </citation>
    <scope>NUCLEOTIDE SEQUENCE [LARGE SCALE GENOMIC DNA]</scope>
</reference>
<dbReference type="OrthoDB" id="416253at2759"/>
<evidence type="ECO:0000313" key="3">
    <source>
        <dbReference type="Proteomes" id="UP000288216"/>
    </source>
</evidence>
<organism evidence="2 3">
    <name type="scientific">Scyliorhinus torazame</name>
    <name type="common">Cloudy catshark</name>
    <name type="synonym">Catulus torazame</name>
    <dbReference type="NCBI Taxonomy" id="75743"/>
    <lineage>
        <taxon>Eukaryota</taxon>
        <taxon>Metazoa</taxon>
        <taxon>Chordata</taxon>
        <taxon>Craniata</taxon>
        <taxon>Vertebrata</taxon>
        <taxon>Chondrichthyes</taxon>
        <taxon>Elasmobranchii</taxon>
        <taxon>Galeomorphii</taxon>
        <taxon>Galeoidea</taxon>
        <taxon>Carcharhiniformes</taxon>
        <taxon>Scyliorhinidae</taxon>
        <taxon>Scyliorhinus</taxon>
    </lineage>
</organism>
<evidence type="ECO:0000259" key="1">
    <source>
        <dbReference type="Pfam" id="PF00248"/>
    </source>
</evidence>
<proteinExistence type="predicted"/>
<sequence>PGDVIYPRDENGKYLYHLTDLCATWEVECHPYFTQLKLREFCDSHGIVIVGFSPLGTCRDSLWVNTKIPPLLDDALLNSVAAKYKKTSAQVALRFQLQRNTVIIPKSFNPERIKQNFENFVILDMRRIFRFPSRCLYPGRHYSLFF</sequence>
<evidence type="ECO:0000313" key="2">
    <source>
        <dbReference type="EMBL" id="GCB79733.1"/>
    </source>
</evidence>
<dbReference type="GO" id="GO:0016491">
    <property type="term" value="F:oxidoreductase activity"/>
    <property type="evidence" value="ECO:0007669"/>
    <property type="project" value="InterPro"/>
</dbReference>
<dbReference type="EMBL" id="BFAA01014738">
    <property type="protein sequence ID" value="GCB79733.1"/>
    <property type="molecule type" value="Genomic_DNA"/>
</dbReference>
<dbReference type="AlphaFoldDB" id="A0A401Q337"/>
<accession>A0A401Q337</accession>
<dbReference type="Pfam" id="PF00248">
    <property type="entry name" value="Aldo_ket_red"/>
    <property type="match status" value="1"/>
</dbReference>
<name>A0A401Q337_SCYTO</name>
<dbReference type="SUPFAM" id="SSF51430">
    <property type="entry name" value="NAD(P)-linked oxidoreductase"/>
    <property type="match status" value="1"/>
</dbReference>
<dbReference type="STRING" id="75743.A0A401Q337"/>
<dbReference type="InterPro" id="IPR020471">
    <property type="entry name" value="AKR"/>
</dbReference>
<protein>
    <recommendedName>
        <fullName evidence="1">NADP-dependent oxidoreductase domain-containing protein</fullName>
    </recommendedName>
</protein>
<comment type="caution">
    <text evidence="2">The sequence shown here is derived from an EMBL/GenBank/DDBJ whole genome shotgun (WGS) entry which is preliminary data.</text>
</comment>
<dbReference type="InterPro" id="IPR023210">
    <property type="entry name" value="NADP_OxRdtase_dom"/>
</dbReference>
<dbReference type="PRINTS" id="PR00069">
    <property type="entry name" value="ALDKETRDTASE"/>
</dbReference>
<feature type="non-terminal residue" evidence="2">
    <location>
        <position position="1"/>
    </location>
</feature>